<dbReference type="AlphaFoldDB" id="A0A433UXZ8"/>
<dbReference type="InterPro" id="IPR016187">
    <property type="entry name" value="CTDL_fold"/>
</dbReference>
<proteinExistence type="predicted"/>
<evidence type="ECO:0000259" key="1">
    <source>
        <dbReference type="PROSITE" id="PS50041"/>
    </source>
</evidence>
<organism evidence="2 3">
    <name type="scientific">Trichormus variabilis SAG 1403-4b</name>
    <dbReference type="NCBI Taxonomy" id="447716"/>
    <lineage>
        <taxon>Bacteria</taxon>
        <taxon>Bacillati</taxon>
        <taxon>Cyanobacteriota</taxon>
        <taxon>Cyanophyceae</taxon>
        <taxon>Nostocales</taxon>
        <taxon>Nostocaceae</taxon>
        <taxon>Trichormus</taxon>
    </lineage>
</organism>
<feature type="domain" description="C-type lectin" evidence="1">
    <location>
        <begin position="63"/>
        <end position="146"/>
    </location>
</feature>
<comment type="caution">
    <text evidence="2">The sequence shown here is derived from an EMBL/GenBank/DDBJ whole genome shotgun (WGS) entry which is preliminary data.</text>
</comment>
<dbReference type="EMBL" id="RSCM01000002">
    <property type="protein sequence ID" value="RUS98713.1"/>
    <property type="molecule type" value="Genomic_DNA"/>
</dbReference>
<dbReference type="InterPro" id="IPR016186">
    <property type="entry name" value="C-type_lectin-like/link_sf"/>
</dbReference>
<gene>
    <name evidence="2" type="ORF">DSM107003_07320</name>
</gene>
<dbReference type="PROSITE" id="PS50041">
    <property type="entry name" value="C_TYPE_LECTIN_2"/>
    <property type="match status" value="1"/>
</dbReference>
<accession>A0A433UXZ8</accession>
<dbReference type="SUPFAM" id="SSF56436">
    <property type="entry name" value="C-type lectin-like"/>
    <property type="match status" value="1"/>
</dbReference>
<dbReference type="CDD" id="cd00037">
    <property type="entry name" value="CLECT"/>
    <property type="match status" value="1"/>
</dbReference>
<evidence type="ECO:0000313" key="3">
    <source>
        <dbReference type="Proteomes" id="UP000276103"/>
    </source>
</evidence>
<keyword evidence="3" id="KW-1185">Reference proteome</keyword>
<dbReference type="InterPro" id="IPR001304">
    <property type="entry name" value="C-type_lectin-like"/>
</dbReference>
<sequence>MRFYLILCHTKFGKLVNFTITKEAIFMANFKKLSATIIGTGLVLITQTLGSAANAVTIYTNQQNGNKYFLTQPGSWFDAKNQASAFGSLVKIDNVDEQNWLLDKFSGFGGATDAWIGLSDADREGVWRWQDGTITTYDNWYYLRDD</sequence>
<dbReference type="InterPro" id="IPR050111">
    <property type="entry name" value="C-type_lectin/snaclec_domain"/>
</dbReference>
<dbReference type="Pfam" id="PF00059">
    <property type="entry name" value="Lectin_C"/>
    <property type="match status" value="1"/>
</dbReference>
<evidence type="ECO:0000313" key="2">
    <source>
        <dbReference type="EMBL" id="RUS98713.1"/>
    </source>
</evidence>
<dbReference type="Proteomes" id="UP000276103">
    <property type="component" value="Unassembled WGS sequence"/>
</dbReference>
<reference evidence="2 3" key="1">
    <citation type="journal article" date="2019" name="Genome Biol. Evol.">
        <title>Day and night: Metabolic profiles and evolutionary relationships of six axenic non-marine cyanobacteria.</title>
        <authorList>
            <person name="Will S.E."/>
            <person name="Henke P."/>
            <person name="Boedeker C."/>
            <person name="Huang S."/>
            <person name="Brinkmann H."/>
            <person name="Rohde M."/>
            <person name="Jarek M."/>
            <person name="Friedl T."/>
            <person name="Seufert S."/>
            <person name="Schumacher M."/>
            <person name="Overmann J."/>
            <person name="Neumann-Schaal M."/>
            <person name="Petersen J."/>
        </authorList>
    </citation>
    <scope>NUCLEOTIDE SEQUENCE [LARGE SCALE GENOMIC DNA]</scope>
    <source>
        <strain evidence="2 3">SAG 1403-4b</strain>
    </source>
</reference>
<dbReference type="Gene3D" id="3.10.100.10">
    <property type="entry name" value="Mannose-Binding Protein A, subunit A"/>
    <property type="match status" value="1"/>
</dbReference>
<name>A0A433UXZ8_ANAVA</name>
<dbReference type="PANTHER" id="PTHR22803">
    <property type="entry name" value="MANNOSE, PHOSPHOLIPASE, LECTIN RECEPTOR RELATED"/>
    <property type="match status" value="1"/>
</dbReference>
<protein>
    <recommendedName>
        <fullName evidence="1">C-type lectin domain-containing protein</fullName>
    </recommendedName>
</protein>